<evidence type="ECO:0000256" key="6">
    <source>
        <dbReference type="ARBA" id="ARBA00025809"/>
    </source>
</evidence>
<evidence type="ECO:0000256" key="7">
    <source>
        <dbReference type="ARBA" id="ARBA00026165"/>
    </source>
</evidence>
<evidence type="ECO:0000256" key="8">
    <source>
        <dbReference type="ARBA" id="ARBA00031830"/>
    </source>
</evidence>
<keyword evidence="4" id="KW-0143">Chaperone</keyword>
<dbReference type="InterPro" id="IPR008011">
    <property type="entry name" value="Complex1_LYR_dom"/>
</dbReference>
<name>A0ABD3X5B1_SINWO</name>
<evidence type="ECO:0000256" key="1">
    <source>
        <dbReference type="ARBA" id="ARBA00004305"/>
    </source>
</evidence>
<dbReference type="AlphaFoldDB" id="A0ABD3X5B1"/>
<dbReference type="GO" id="GO:0005759">
    <property type="term" value="C:mitochondrial matrix"/>
    <property type="evidence" value="ECO:0007669"/>
    <property type="project" value="UniProtKB-SubCell"/>
</dbReference>
<dbReference type="InterPro" id="IPR050435">
    <property type="entry name" value="MZM1/LYRM7"/>
</dbReference>
<evidence type="ECO:0000256" key="4">
    <source>
        <dbReference type="ARBA" id="ARBA00023186"/>
    </source>
</evidence>
<organism evidence="10 11">
    <name type="scientific">Sinanodonta woodiana</name>
    <name type="common">Chinese pond mussel</name>
    <name type="synonym">Anodonta woodiana</name>
    <dbReference type="NCBI Taxonomy" id="1069815"/>
    <lineage>
        <taxon>Eukaryota</taxon>
        <taxon>Metazoa</taxon>
        <taxon>Spiralia</taxon>
        <taxon>Lophotrochozoa</taxon>
        <taxon>Mollusca</taxon>
        <taxon>Bivalvia</taxon>
        <taxon>Autobranchia</taxon>
        <taxon>Heteroconchia</taxon>
        <taxon>Palaeoheterodonta</taxon>
        <taxon>Unionida</taxon>
        <taxon>Unionoidea</taxon>
        <taxon>Unionidae</taxon>
        <taxon>Unioninae</taxon>
        <taxon>Sinanodonta</taxon>
    </lineage>
</organism>
<dbReference type="EMBL" id="JBJQND010000004">
    <property type="protein sequence ID" value="KAL3880653.1"/>
    <property type="molecule type" value="Genomic_DNA"/>
</dbReference>
<dbReference type="InterPro" id="IPR045298">
    <property type="entry name" value="Complex1_LYR_LYRM7"/>
</dbReference>
<evidence type="ECO:0000256" key="3">
    <source>
        <dbReference type="ARBA" id="ARBA00023128"/>
    </source>
</evidence>
<comment type="similarity">
    <text evidence="2">Belongs to the complex I LYR family.</text>
</comment>
<accession>A0ABD3X5B1</accession>
<sequence>MAFSMTQGPHQGCYLSRQVLACFRKLHQTSERVFKEDLITAQAARDKINSEFRKHKDITDEAKIEELLKVGFEAEQALRETIIQAKLTDHGSYELKITPDTKLEDNFLFKPGSEIPVGRKKKTKCDDPSS</sequence>
<evidence type="ECO:0000256" key="2">
    <source>
        <dbReference type="ARBA" id="ARBA00009508"/>
    </source>
</evidence>
<gene>
    <name evidence="10" type="ORF">ACJMK2_032875</name>
</gene>
<proteinExistence type="inferred from homology"/>
<dbReference type="Pfam" id="PF05347">
    <property type="entry name" value="Complex1_LYR"/>
    <property type="match status" value="1"/>
</dbReference>
<evidence type="ECO:0000313" key="10">
    <source>
        <dbReference type="EMBL" id="KAL3880653.1"/>
    </source>
</evidence>
<comment type="function">
    <text evidence="5">Assembly factor required for Rieske Fe-S protein UQCRFS1 incorporation into the cytochrome b-c1 (CIII) complex. Functions as a chaperone, binding to this subunit within the mitochondrial matrix and stabilizing it prior to its translocation and insertion into the late CIII dimeric intermediate within the mitochondrial inner membrane.</text>
</comment>
<dbReference type="PANTHER" id="PTHR46749">
    <property type="entry name" value="COMPLEX III ASSEMBLY FACTOR LYRM7"/>
    <property type="match status" value="1"/>
</dbReference>
<dbReference type="Proteomes" id="UP001634394">
    <property type="component" value="Unassembled WGS sequence"/>
</dbReference>
<evidence type="ECO:0000256" key="5">
    <source>
        <dbReference type="ARBA" id="ARBA00025430"/>
    </source>
</evidence>
<keyword evidence="3" id="KW-0496">Mitochondrion</keyword>
<evidence type="ECO:0000313" key="11">
    <source>
        <dbReference type="Proteomes" id="UP001634394"/>
    </source>
</evidence>
<comment type="subcellular location">
    <subcellularLocation>
        <location evidence="1">Mitochondrion matrix</location>
    </subcellularLocation>
</comment>
<comment type="subunit">
    <text evidence="6">Interacts with UQCRFS1.</text>
</comment>
<keyword evidence="11" id="KW-1185">Reference proteome</keyword>
<dbReference type="PANTHER" id="PTHR46749:SF1">
    <property type="entry name" value="COMPLEX III ASSEMBLY FACTOR LYRM7"/>
    <property type="match status" value="1"/>
</dbReference>
<evidence type="ECO:0000259" key="9">
    <source>
        <dbReference type="Pfam" id="PF05347"/>
    </source>
</evidence>
<dbReference type="CDD" id="cd20267">
    <property type="entry name" value="Complex1_LYR_LYRM7"/>
    <property type="match status" value="1"/>
</dbReference>
<feature type="domain" description="Complex 1 LYR protein" evidence="9">
    <location>
        <begin position="17"/>
        <end position="71"/>
    </location>
</feature>
<reference evidence="10 11" key="1">
    <citation type="submission" date="2024-11" db="EMBL/GenBank/DDBJ databases">
        <title>Chromosome-level genome assembly of the freshwater bivalve Anodonta woodiana.</title>
        <authorList>
            <person name="Chen X."/>
        </authorList>
    </citation>
    <scope>NUCLEOTIDE SEQUENCE [LARGE SCALE GENOMIC DNA]</scope>
    <source>
        <strain evidence="10">MN2024</strain>
        <tissue evidence="10">Gills</tissue>
    </source>
</reference>
<protein>
    <recommendedName>
        <fullName evidence="7">Complex III assembly factor LYRM7</fullName>
    </recommendedName>
    <alternativeName>
        <fullName evidence="8">LYR motif-containing protein 7</fullName>
    </alternativeName>
</protein>
<comment type="caution">
    <text evidence="10">The sequence shown here is derived from an EMBL/GenBank/DDBJ whole genome shotgun (WGS) entry which is preliminary data.</text>
</comment>